<protein>
    <recommendedName>
        <fullName evidence="2">SGNH hydrolase-type esterase domain-containing protein</fullName>
    </recommendedName>
</protein>
<accession>A0A4Q7P3K1</accession>
<feature type="compositionally biased region" description="Low complexity" evidence="1">
    <location>
        <begin position="83"/>
        <end position="95"/>
    </location>
</feature>
<dbReference type="Pfam" id="PF13472">
    <property type="entry name" value="Lipase_GDSL_2"/>
    <property type="match status" value="1"/>
</dbReference>
<evidence type="ECO:0000259" key="2">
    <source>
        <dbReference type="Pfam" id="PF13472"/>
    </source>
</evidence>
<reference evidence="3 4" key="1">
    <citation type="submission" date="2019-02" db="EMBL/GenBank/DDBJ databases">
        <title>Genomic Encyclopedia of Type Strains, Phase IV (KMG-IV): sequencing the most valuable type-strain genomes for metagenomic binning, comparative biology and taxonomic classification.</title>
        <authorList>
            <person name="Goeker M."/>
        </authorList>
    </citation>
    <scope>NUCLEOTIDE SEQUENCE [LARGE SCALE GENOMIC DNA]</scope>
    <source>
        <strain evidence="3 4">DSM 29486</strain>
    </source>
</reference>
<dbReference type="RefSeq" id="WP_165388895.1">
    <property type="nucleotide sequence ID" value="NZ_SGXF01000004.1"/>
</dbReference>
<evidence type="ECO:0000256" key="1">
    <source>
        <dbReference type="SAM" id="MobiDB-lite"/>
    </source>
</evidence>
<organism evidence="3 4">
    <name type="scientific">Cuneatibacter caecimuris</name>
    <dbReference type="NCBI Taxonomy" id="1796618"/>
    <lineage>
        <taxon>Bacteria</taxon>
        <taxon>Bacillati</taxon>
        <taxon>Bacillota</taxon>
        <taxon>Clostridia</taxon>
        <taxon>Lachnospirales</taxon>
        <taxon>Lachnospiraceae</taxon>
        <taxon>Cuneatibacter</taxon>
    </lineage>
</organism>
<dbReference type="InterPro" id="IPR036514">
    <property type="entry name" value="SGNH_hydro_sf"/>
</dbReference>
<dbReference type="InterPro" id="IPR013830">
    <property type="entry name" value="SGNH_hydro"/>
</dbReference>
<dbReference type="SUPFAM" id="SSF52266">
    <property type="entry name" value="SGNH hydrolase"/>
    <property type="match status" value="1"/>
</dbReference>
<gene>
    <name evidence="3" type="ORF">EV209_2075</name>
</gene>
<evidence type="ECO:0000313" key="4">
    <source>
        <dbReference type="Proteomes" id="UP000292927"/>
    </source>
</evidence>
<dbReference type="Gene3D" id="3.40.50.1110">
    <property type="entry name" value="SGNH hydrolase"/>
    <property type="match status" value="1"/>
</dbReference>
<feature type="domain" description="SGNH hydrolase-type esterase" evidence="2">
    <location>
        <begin position="111"/>
        <end position="277"/>
    </location>
</feature>
<feature type="compositionally biased region" description="Polar residues" evidence="1">
    <location>
        <begin position="69"/>
        <end position="82"/>
    </location>
</feature>
<comment type="caution">
    <text evidence="3">The sequence shown here is derived from an EMBL/GenBank/DDBJ whole genome shotgun (WGS) entry which is preliminary data.</text>
</comment>
<feature type="region of interest" description="Disordered" evidence="1">
    <location>
        <begin position="50"/>
        <end position="95"/>
    </location>
</feature>
<sequence>MNCVKKRKKKDRRWNDIKAGGVLLLLAAFMAAAWGVHEVSGIAAPENKEERPILPQVEITETAEREQPLTVTGTGKEPSSQKPSESAVSSEAVSAPPVQIKPADDFSDAVFIGDSRTEGLMIYTGLHTATFYTATGLMVNTAQTKPVIGLENGAKGTVLDALRQHSFGRVYIMLGINELGWPYGEQFKGEYTKLIRAVKEIQPQAQIYIQSILPVSQKKSEGDSIYNNMNVRKFNGWIQEVAAQENATFLNVSEAVQDAQGNLPEGASSDGIHLTKEYCRIWLEYLREKAQGN</sequence>
<keyword evidence="4" id="KW-1185">Reference proteome</keyword>
<name>A0A4Q7P3K1_9FIRM</name>
<evidence type="ECO:0000313" key="3">
    <source>
        <dbReference type="EMBL" id="RZS94237.1"/>
    </source>
</evidence>
<proteinExistence type="predicted"/>
<dbReference type="Proteomes" id="UP000292927">
    <property type="component" value="Unassembled WGS sequence"/>
</dbReference>
<dbReference type="AlphaFoldDB" id="A0A4Q7P3K1"/>
<dbReference type="EMBL" id="SGXF01000004">
    <property type="protein sequence ID" value="RZS94237.1"/>
    <property type="molecule type" value="Genomic_DNA"/>
</dbReference>